<dbReference type="InterPro" id="IPR006578">
    <property type="entry name" value="MADF-dom"/>
</dbReference>
<dbReference type="AlphaFoldDB" id="A0A151IYE8"/>
<name>A0A151IYE8_9HYME</name>
<dbReference type="PROSITE" id="PS51029">
    <property type="entry name" value="MADF"/>
    <property type="match status" value="1"/>
</dbReference>
<sequence length="105" mass="12486">MIEDIESFIETVRQTRILWDRTIPYAEKGAANIKMTWADIDKIFNVIPGTSQTEWRNLRDTYVRKLTEQRKYVASGSAALCQPKKESWPYFEIMEFLRPCMSFER</sequence>
<dbReference type="Proteomes" id="UP000078492">
    <property type="component" value="Unassembled WGS sequence"/>
</dbReference>
<dbReference type="GO" id="GO:0005634">
    <property type="term" value="C:nucleus"/>
    <property type="evidence" value="ECO:0007669"/>
    <property type="project" value="TreeGrafter"/>
</dbReference>
<dbReference type="SMART" id="SM00595">
    <property type="entry name" value="MADF"/>
    <property type="match status" value="1"/>
</dbReference>
<dbReference type="PANTHER" id="PTHR12243">
    <property type="entry name" value="MADF DOMAIN TRANSCRIPTION FACTOR"/>
    <property type="match status" value="1"/>
</dbReference>
<dbReference type="InterPro" id="IPR039353">
    <property type="entry name" value="TF_Adf1"/>
</dbReference>
<reference evidence="2 3" key="1">
    <citation type="submission" date="2015-09" db="EMBL/GenBank/DDBJ databases">
        <title>Trachymyrmex cornetzi WGS genome.</title>
        <authorList>
            <person name="Nygaard S."/>
            <person name="Hu H."/>
            <person name="Boomsma J."/>
            <person name="Zhang G."/>
        </authorList>
    </citation>
    <scope>NUCLEOTIDE SEQUENCE [LARGE SCALE GENOMIC DNA]</scope>
    <source>
        <strain evidence="2">Tcor2-1</strain>
        <tissue evidence="2">Whole body</tissue>
    </source>
</reference>
<accession>A0A151IYE8</accession>
<proteinExistence type="predicted"/>
<dbReference type="EMBL" id="KQ980764">
    <property type="protein sequence ID" value="KYN13482.1"/>
    <property type="molecule type" value="Genomic_DNA"/>
</dbReference>
<evidence type="ECO:0000313" key="3">
    <source>
        <dbReference type="Proteomes" id="UP000078492"/>
    </source>
</evidence>
<dbReference type="GO" id="GO:0006357">
    <property type="term" value="P:regulation of transcription by RNA polymerase II"/>
    <property type="evidence" value="ECO:0007669"/>
    <property type="project" value="TreeGrafter"/>
</dbReference>
<organism evidence="2 3">
    <name type="scientific">Trachymyrmex cornetzi</name>
    <dbReference type="NCBI Taxonomy" id="471704"/>
    <lineage>
        <taxon>Eukaryota</taxon>
        <taxon>Metazoa</taxon>
        <taxon>Ecdysozoa</taxon>
        <taxon>Arthropoda</taxon>
        <taxon>Hexapoda</taxon>
        <taxon>Insecta</taxon>
        <taxon>Pterygota</taxon>
        <taxon>Neoptera</taxon>
        <taxon>Endopterygota</taxon>
        <taxon>Hymenoptera</taxon>
        <taxon>Apocrita</taxon>
        <taxon>Aculeata</taxon>
        <taxon>Formicoidea</taxon>
        <taxon>Formicidae</taxon>
        <taxon>Myrmicinae</taxon>
        <taxon>Trachymyrmex</taxon>
    </lineage>
</organism>
<protein>
    <recommendedName>
        <fullName evidence="1">MADF domain-containing protein</fullName>
    </recommendedName>
</protein>
<dbReference type="GO" id="GO:0005667">
    <property type="term" value="C:transcription regulator complex"/>
    <property type="evidence" value="ECO:0007669"/>
    <property type="project" value="TreeGrafter"/>
</dbReference>
<evidence type="ECO:0000313" key="2">
    <source>
        <dbReference type="EMBL" id="KYN13482.1"/>
    </source>
</evidence>
<evidence type="ECO:0000259" key="1">
    <source>
        <dbReference type="PROSITE" id="PS51029"/>
    </source>
</evidence>
<dbReference type="PANTHER" id="PTHR12243:SF67">
    <property type="entry name" value="COREPRESSOR OF PANGOLIN, ISOFORM A-RELATED"/>
    <property type="match status" value="1"/>
</dbReference>
<gene>
    <name evidence="2" type="ORF">ALC57_14328</name>
</gene>
<keyword evidence="3" id="KW-1185">Reference proteome</keyword>
<feature type="domain" description="MADF" evidence="1">
    <location>
        <begin position="7"/>
        <end position="102"/>
    </location>
</feature>
<dbReference type="Pfam" id="PF10545">
    <property type="entry name" value="MADF_DNA_bdg"/>
    <property type="match status" value="1"/>
</dbReference>